<dbReference type="Proteomes" id="UP000199469">
    <property type="component" value="Unassembled WGS sequence"/>
</dbReference>
<dbReference type="GO" id="GO:0016020">
    <property type="term" value="C:membrane"/>
    <property type="evidence" value="ECO:0007669"/>
    <property type="project" value="GOC"/>
</dbReference>
<dbReference type="Gene3D" id="2.160.10.10">
    <property type="entry name" value="Hexapeptide repeat proteins"/>
    <property type="match status" value="1"/>
</dbReference>
<proteinExistence type="predicted"/>
<dbReference type="OrthoDB" id="9784739at2"/>
<dbReference type="InterPro" id="IPR007691">
    <property type="entry name" value="LpxD"/>
</dbReference>
<evidence type="ECO:0000256" key="4">
    <source>
        <dbReference type="ARBA" id="ARBA00023098"/>
    </source>
</evidence>
<evidence type="ECO:0000259" key="6">
    <source>
        <dbReference type="Pfam" id="PF25087"/>
    </source>
</evidence>
<organism evidence="7 8">
    <name type="scientific">Chryseobacterium wanjuense</name>
    <dbReference type="NCBI Taxonomy" id="356305"/>
    <lineage>
        <taxon>Bacteria</taxon>
        <taxon>Pseudomonadati</taxon>
        <taxon>Bacteroidota</taxon>
        <taxon>Flavobacteriia</taxon>
        <taxon>Flavobacteriales</taxon>
        <taxon>Weeksellaceae</taxon>
        <taxon>Chryseobacterium group</taxon>
        <taxon>Chryseobacterium</taxon>
    </lineage>
</organism>
<name>A0A1I0N1U1_9FLAO</name>
<gene>
    <name evidence="7" type="ORF">SAMN05421841_0305</name>
</gene>
<evidence type="ECO:0000313" key="7">
    <source>
        <dbReference type="EMBL" id="SEV94318.1"/>
    </source>
</evidence>
<dbReference type="Pfam" id="PF25087">
    <property type="entry name" value="GMPPB_C"/>
    <property type="match status" value="1"/>
</dbReference>
<dbReference type="GO" id="GO:0016410">
    <property type="term" value="F:N-acyltransferase activity"/>
    <property type="evidence" value="ECO:0007669"/>
    <property type="project" value="InterPro"/>
</dbReference>
<keyword evidence="4" id="KW-0443">Lipid metabolism</keyword>
<keyword evidence="1" id="KW-0444">Lipid biosynthesis</keyword>
<keyword evidence="2" id="KW-0441">Lipid A biosynthesis</keyword>
<reference evidence="8" key="1">
    <citation type="submission" date="2016-10" db="EMBL/GenBank/DDBJ databases">
        <authorList>
            <person name="Varghese N."/>
            <person name="Submissions S."/>
        </authorList>
    </citation>
    <scope>NUCLEOTIDE SEQUENCE [LARGE SCALE GENOMIC DNA]</scope>
    <source>
        <strain evidence="8">DSM 17724</strain>
    </source>
</reference>
<feature type="domain" description="Mannose-1-phosphate guanyltransferase C-terminal" evidence="6">
    <location>
        <begin position="98"/>
        <end position="204"/>
    </location>
</feature>
<dbReference type="CDD" id="cd03352">
    <property type="entry name" value="LbH_LpxD"/>
    <property type="match status" value="1"/>
</dbReference>
<evidence type="ECO:0000256" key="1">
    <source>
        <dbReference type="ARBA" id="ARBA00022516"/>
    </source>
</evidence>
<keyword evidence="5 7" id="KW-0012">Acyltransferase</keyword>
<dbReference type="PANTHER" id="PTHR43378:SF2">
    <property type="entry name" value="UDP-3-O-ACYLGLUCOSAMINE N-ACYLTRANSFERASE 1, MITOCHONDRIAL-RELATED"/>
    <property type="match status" value="1"/>
</dbReference>
<dbReference type="SUPFAM" id="SSF51161">
    <property type="entry name" value="Trimeric LpxA-like enzymes"/>
    <property type="match status" value="1"/>
</dbReference>
<protein>
    <submittedName>
        <fullName evidence="7">UDP-3-O-[3-hydroxymyristoyl] glucosamine N-acyltransferase</fullName>
    </submittedName>
</protein>
<dbReference type="PANTHER" id="PTHR43378">
    <property type="entry name" value="UDP-3-O-ACYLGLUCOSAMINE N-ACYLTRANSFERASE"/>
    <property type="match status" value="1"/>
</dbReference>
<dbReference type="InterPro" id="IPR011004">
    <property type="entry name" value="Trimer_LpxA-like_sf"/>
</dbReference>
<dbReference type="STRING" id="356305.SAMN05421841_0305"/>
<evidence type="ECO:0000256" key="2">
    <source>
        <dbReference type="ARBA" id="ARBA00022556"/>
    </source>
</evidence>
<dbReference type="GO" id="GO:0009245">
    <property type="term" value="P:lipid A biosynthetic process"/>
    <property type="evidence" value="ECO:0007669"/>
    <property type="project" value="UniProtKB-KW"/>
</dbReference>
<evidence type="ECO:0000313" key="8">
    <source>
        <dbReference type="Proteomes" id="UP000199469"/>
    </source>
</evidence>
<keyword evidence="8" id="KW-1185">Reference proteome</keyword>
<evidence type="ECO:0000256" key="3">
    <source>
        <dbReference type="ARBA" id="ARBA00022679"/>
    </source>
</evidence>
<keyword evidence="3 7" id="KW-0808">Transferase</keyword>
<accession>A0A1I0N1U1</accession>
<evidence type="ECO:0000256" key="5">
    <source>
        <dbReference type="ARBA" id="ARBA00023315"/>
    </source>
</evidence>
<dbReference type="EMBL" id="FOIU01000001">
    <property type="protein sequence ID" value="SEV94318.1"/>
    <property type="molecule type" value="Genomic_DNA"/>
</dbReference>
<dbReference type="RefSeq" id="WP_089790315.1">
    <property type="nucleotide sequence ID" value="NZ_FOIU01000001.1"/>
</dbReference>
<dbReference type="Gene3D" id="3.40.1390.10">
    <property type="entry name" value="MurE/MurF, N-terminal domain"/>
    <property type="match status" value="1"/>
</dbReference>
<dbReference type="AlphaFoldDB" id="A0A1I0N1U1"/>
<dbReference type="InterPro" id="IPR056729">
    <property type="entry name" value="GMPPB_C"/>
</dbReference>
<sequence length="310" mass="33760">MMVVLSEIINRLNPEKVIGNIDKEIINAIQLDPNNERDDVLMWVSAKFSEKLKEVKKGVIICNNFSEDLINSDCTYLIFENPRLAFQKALSEFFMPKKKTGISKTAIIGENVSIGKNVYIGEYTIIEDNCTIGDHTVIDHHTAIKKDTIIGENVIIGANNTIGGVGFGYEKDETGQFVFIPHIGNVIIGNNVEIGNNTCIDRAVLGSTILMENVKVDNLVHIAHGVKVGKNSLVIANAMVAGSVEIGENTWVAPSSSILNQKKVGNDVTIGLSAVVVKDVENGQTVIGSPAEEISVALNKKKIMNEKLFK</sequence>